<dbReference type="Gene3D" id="2.60.200.20">
    <property type="match status" value="1"/>
</dbReference>
<accession>A0A7C9QVJ4</accession>
<evidence type="ECO:0000259" key="2">
    <source>
        <dbReference type="PROSITE" id="PS50006"/>
    </source>
</evidence>
<comment type="caution">
    <text evidence="3">The sequence shown here is derived from an EMBL/GenBank/DDBJ whole genome shotgun (WGS) entry which is preliminary data.</text>
</comment>
<proteinExistence type="predicted"/>
<name>A0A7C9QVJ4_9PROT</name>
<feature type="transmembrane region" description="Helical" evidence="1">
    <location>
        <begin position="131"/>
        <end position="152"/>
    </location>
</feature>
<dbReference type="EMBL" id="JAAIYP010000039">
    <property type="protein sequence ID" value="NFV81199.1"/>
    <property type="molecule type" value="Genomic_DNA"/>
</dbReference>
<organism evidence="3 4">
    <name type="scientific">Magnetospirillum aberrantis SpK</name>
    <dbReference type="NCBI Taxonomy" id="908842"/>
    <lineage>
        <taxon>Bacteria</taxon>
        <taxon>Pseudomonadati</taxon>
        <taxon>Pseudomonadota</taxon>
        <taxon>Alphaproteobacteria</taxon>
        <taxon>Rhodospirillales</taxon>
        <taxon>Rhodospirillaceae</taxon>
        <taxon>Magnetospirillum</taxon>
    </lineage>
</organism>
<keyword evidence="4" id="KW-1185">Reference proteome</keyword>
<dbReference type="GO" id="GO:0006508">
    <property type="term" value="P:proteolysis"/>
    <property type="evidence" value="ECO:0007669"/>
    <property type="project" value="UniProtKB-KW"/>
</dbReference>
<dbReference type="SUPFAM" id="SSF49879">
    <property type="entry name" value="SMAD/FHA domain"/>
    <property type="match status" value="1"/>
</dbReference>
<keyword evidence="1" id="KW-0472">Membrane</keyword>
<dbReference type="InterPro" id="IPR008984">
    <property type="entry name" value="SMAD_FHA_dom_sf"/>
</dbReference>
<dbReference type="AlphaFoldDB" id="A0A7C9QVJ4"/>
<dbReference type="PROSITE" id="PS50006">
    <property type="entry name" value="FHA_DOMAIN"/>
    <property type="match status" value="1"/>
</dbReference>
<keyword evidence="3" id="KW-0645">Protease</keyword>
<sequence>MPIRLALAGGPPDGPVFEFPDTQPLVVVGRHVSCDVCFPADTQHVARYHLAFERKLGRYRLVLQSDTQVWLNGKEAFEGDEIPARAELRLGAADGPRLLVEVSEDDDVSCPVGFVHHDSAARMAATTERRVRVLLAALTVALLAVSLVLGWLRHSDRQTLSTLMTEARNGTRDQGGEHLAARLREAQRSVYLVMAKDAQGATPFGTAFVVGPGVLVTSAHVAEQFNQMGEGLTLVVRAAGASGEDVEVVDTVSHPHYEPFEEAWRSYGPLAAGAGGANRPIVGAGGYDVALLKVAPADAGRLGPPLPLAADADLVALEPGDPVGYVGFPIESAALGGVNLDDPEAQLQIGHLTALTDFFLVKSDLADRQLLQHSLPVQGGASGSPMLDGRGQVVGVVSGGNLIEINAQGTRVPTGIGVNFAQRADLVRELLAGDAATHTVEREALWQRRLKRYQNEVDVALADWVGSHGRGSVPPALAQVDGRTVENPRYDMPAFVYPFSVPKAGWYLFLATSRNQENIDMMLIEDTAKGPKLVGLDTSPDHYPGVEFAGETGNELQVVIPGPVGTDVRLRIYHLPSGRK</sequence>
<reference evidence="3 4" key="1">
    <citation type="submission" date="2020-02" db="EMBL/GenBank/DDBJ databases">
        <authorList>
            <person name="Dziuba M."/>
            <person name="Kuznetsov B."/>
            <person name="Mardanov A."/>
            <person name="Ravin N."/>
            <person name="Grouzdev D."/>
        </authorList>
    </citation>
    <scope>NUCLEOTIDE SEQUENCE [LARGE SCALE GENOMIC DNA]</scope>
    <source>
        <strain evidence="3 4">SpK</strain>
    </source>
</reference>
<keyword evidence="1" id="KW-1133">Transmembrane helix</keyword>
<dbReference type="Gene3D" id="2.40.10.10">
    <property type="entry name" value="Trypsin-like serine proteases"/>
    <property type="match status" value="1"/>
</dbReference>
<dbReference type="Proteomes" id="UP000480684">
    <property type="component" value="Unassembled WGS sequence"/>
</dbReference>
<dbReference type="Pfam" id="PF00498">
    <property type="entry name" value="FHA"/>
    <property type="match status" value="1"/>
</dbReference>
<dbReference type="InterPro" id="IPR009003">
    <property type="entry name" value="Peptidase_S1_PA"/>
</dbReference>
<evidence type="ECO:0000256" key="1">
    <source>
        <dbReference type="SAM" id="Phobius"/>
    </source>
</evidence>
<dbReference type="Pfam" id="PF13365">
    <property type="entry name" value="Trypsin_2"/>
    <property type="match status" value="1"/>
</dbReference>
<dbReference type="InterPro" id="IPR043504">
    <property type="entry name" value="Peptidase_S1_PA_chymotrypsin"/>
</dbReference>
<dbReference type="GO" id="GO:0008233">
    <property type="term" value="F:peptidase activity"/>
    <property type="evidence" value="ECO:0007669"/>
    <property type="project" value="UniProtKB-KW"/>
</dbReference>
<feature type="domain" description="FHA" evidence="2">
    <location>
        <begin position="26"/>
        <end position="76"/>
    </location>
</feature>
<protein>
    <submittedName>
        <fullName evidence="3">Trypsin-like serine protease</fullName>
    </submittedName>
</protein>
<dbReference type="RefSeq" id="WP_163680890.1">
    <property type="nucleotide sequence ID" value="NZ_JAAIYP010000039.1"/>
</dbReference>
<evidence type="ECO:0000313" key="3">
    <source>
        <dbReference type="EMBL" id="NFV81199.1"/>
    </source>
</evidence>
<dbReference type="InterPro" id="IPR000253">
    <property type="entry name" value="FHA_dom"/>
</dbReference>
<dbReference type="SUPFAM" id="SSF50494">
    <property type="entry name" value="Trypsin-like serine proteases"/>
    <property type="match status" value="1"/>
</dbReference>
<keyword evidence="1" id="KW-0812">Transmembrane</keyword>
<keyword evidence="3" id="KW-0378">Hydrolase</keyword>
<gene>
    <name evidence="3" type="ORF">G4223_13860</name>
</gene>
<evidence type="ECO:0000313" key="4">
    <source>
        <dbReference type="Proteomes" id="UP000480684"/>
    </source>
</evidence>
<dbReference type="CDD" id="cd00060">
    <property type="entry name" value="FHA"/>
    <property type="match status" value="1"/>
</dbReference>